<gene>
    <name evidence="2" type="ORF">BN874_160072</name>
</gene>
<accession>A0A7U7GA13</accession>
<comment type="caution">
    <text evidence="2">The sequence shown here is derived from an EMBL/GenBank/DDBJ whole genome shotgun (WGS) entry which is preliminary data.</text>
</comment>
<evidence type="ECO:0000313" key="2">
    <source>
        <dbReference type="EMBL" id="CDH44316.1"/>
    </source>
</evidence>
<protein>
    <recommendedName>
        <fullName evidence="1">DUF6268 domain-containing protein</fullName>
    </recommendedName>
</protein>
<dbReference type="SUPFAM" id="SSF103515">
    <property type="entry name" value="Autotransporter"/>
    <property type="match status" value="1"/>
</dbReference>
<dbReference type="AlphaFoldDB" id="A0A7U7GA13"/>
<sequence length="338" mass="35705">MRTRSTPSIAFQSSPVRSSVGVLAIIVLLGAPGLAAGANDQPTDSGQSTATNRRLELEEVDMNLIDPALLGFGPPGFSSVVTVSRAMDFSNGGGAVDYTDGRALLPVWAHETEDGTVFGATLAYGWASLDASGALGLPRQNLHTLELQLTAAHFPKGDEGWMGLAIVSPGLATDFKSVSSDDFAFSAIVVAGYQFSPRFTLSAAAFYAHSIGEDTVVPGIGVVWRPNDHWIVQLTPPIGAVGWSPSKDWTFSLSAYPSGGAWGVDQAGQDRNIEAIQLEGWRAGLGVERRVGDHLRLSAQVGMNFGGQLELRDRNGGVLFSRDLDSSPFGLLGAAWNF</sequence>
<keyword evidence="3" id="KW-1185">Reference proteome</keyword>
<feature type="domain" description="DUF6268" evidence="1">
    <location>
        <begin position="145"/>
        <end position="323"/>
    </location>
</feature>
<dbReference type="OrthoDB" id="5697328at2"/>
<dbReference type="EMBL" id="CBTK010000068">
    <property type="protein sequence ID" value="CDH44316.1"/>
    <property type="molecule type" value="Genomic_DNA"/>
</dbReference>
<dbReference type="RefSeq" id="WP_154724763.1">
    <property type="nucleotide sequence ID" value="NZ_CBTK010000068.1"/>
</dbReference>
<dbReference type="InterPro" id="IPR036709">
    <property type="entry name" value="Autotransporte_beta_dom_sf"/>
</dbReference>
<evidence type="ECO:0000259" key="1">
    <source>
        <dbReference type="Pfam" id="PF19783"/>
    </source>
</evidence>
<dbReference type="Pfam" id="PF19783">
    <property type="entry name" value="DUF6268"/>
    <property type="match status" value="1"/>
</dbReference>
<dbReference type="InterPro" id="IPR046235">
    <property type="entry name" value="DUF6268"/>
</dbReference>
<evidence type="ECO:0000313" key="3">
    <source>
        <dbReference type="Proteomes" id="UP000019184"/>
    </source>
</evidence>
<dbReference type="Proteomes" id="UP000019184">
    <property type="component" value="Unassembled WGS sequence"/>
</dbReference>
<reference evidence="2 3" key="1">
    <citation type="journal article" date="2014" name="ISME J.">
        <title>Candidatus Competibacter-lineage genomes retrieved from metagenomes reveal functional metabolic diversity.</title>
        <authorList>
            <person name="McIlroy S.J."/>
            <person name="Albertsen M."/>
            <person name="Andresen E.K."/>
            <person name="Saunders A.M."/>
            <person name="Kristiansen R."/>
            <person name="Stokholm-Bjerregaard M."/>
            <person name="Nielsen K.L."/>
            <person name="Nielsen P.H."/>
        </authorList>
    </citation>
    <scope>NUCLEOTIDE SEQUENCE [LARGE SCALE GENOMIC DNA]</scope>
    <source>
        <strain evidence="2 3">Run_B_J11</strain>
    </source>
</reference>
<name>A0A7U7GA13_9GAMM</name>
<organism evidence="2 3">
    <name type="scientific">Candidatus Contendobacter odensis Run_B_J11</name>
    <dbReference type="NCBI Taxonomy" id="1400861"/>
    <lineage>
        <taxon>Bacteria</taxon>
        <taxon>Pseudomonadati</taxon>
        <taxon>Pseudomonadota</taxon>
        <taxon>Gammaproteobacteria</taxon>
        <taxon>Candidatus Competibacteraceae</taxon>
        <taxon>Candidatus Contendibacter</taxon>
    </lineage>
</organism>
<proteinExistence type="predicted"/>